<dbReference type="EMBL" id="LXQA010745135">
    <property type="protein sequence ID" value="MCI68896.1"/>
    <property type="molecule type" value="Genomic_DNA"/>
</dbReference>
<protein>
    <submittedName>
        <fullName evidence="1">Uncharacterized protein</fullName>
    </submittedName>
</protein>
<dbReference type="Proteomes" id="UP000265520">
    <property type="component" value="Unassembled WGS sequence"/>
</dbReference>
<dbReference type="AlphaFoldDB" id="A0A392U929"/>
<proteinExistence type="predicted"/>
<sequence>MEEFNDGLMGLQQVVQQLAGVVGQQQQQDNQGQPTV</sequence>
<reference evidence="1 2" key="1">
    <citation type="journal article" date="2018" name="Front. Plant Sci.">
        <title>Red Clover (Trifolium pratense) and Zigzag Clover (T. medium) - A Picture of Genomic Similarities and Differences.</title>
        <authorList>
            <person name="Dluhosova J."/>
            <person name="Istvanek J."/>
            <person name="Nedelnik J."/>
            <person name="Repkova J."/>
        </authorList>
    </citation>
    <scope>NUCLEOTIDE SEQUENCE [LARGE SCALE GENOMIC DNA]</scope>
    <source>
        <strain evidence="2">cv. 10/8</strain>
        <tissue evidence="1">Leaf</tissue>
    </source>
</reference>
<feature type="non-terminal residue" evidence="1">
    <location>
        <position position="36"/>
    </location>
</feature>
<accession>A0A392U929</accession>
<evidence type="ECO:0000313" key="2">
    <source>
        <dbReference type="Proteomes" id="UP000265520"/>
    </source>
</evidence>
<organism evidence="1 2">
    <name type="scientific">Trifolium medium</name>
    <dbReference type="NCBI Taxonomy" id="97028"/>
    <lineage>
        <taxon>Eukaryota</taxon>
        <taxon>Viridiplantae</taxon>
        <taxon>Streptophyta</taxon>
        <taxon>Embryophyta</taxon>
        <taxon>Tracheophyta</taxon>
        <taxon>Spermatophyta</taxon>
        <taxon>Magnoliopsida</taxon>
        <taxon>eudicotyledons</taxon>
        <taxon>Gunneridae</taxon>
        <taxon>Pentapetalae</taxon>
        <taxon>rosids</taxon>
        <taxon>fabids</taxon>
        <taxon>Fabales</taxon>
        <taxon>Fabaceae</taxon>
        <taxon>Papilionoideae</taxon>
        <taxon>50 kb inversion clade</taxon>
        <taxon>NPAAA clade</taxon>
        <taxon>Hologalegina</taxon>
        <taxon>IRL clade</taxon>
        <taxon>Trifolieae</taxon>
        <taxon>Trifolium</taxon>
    </lineage>
</organism>
<keyword evidence="2" id="KW-1185">Reference proteome</keyword>
<evidence type="ECO:0000313" key="1">
    <source>
        <dbReference type="EMBL" id="MCI68896.1"/>
    </source>
</evidence>
<name>A0A392U929_9FABA</name>
<comment type="caution">
    <text evidence="1">The sequence shown here is derived from an EMBL/GenBank/DDBJ whole genome shotgun (WGS) entry which is preliminary data.</text>
</comment>